<dbReference type="EMBL" id="FMWD01000006">
    <property type="protein sequence ID" value="SCZ61936.1"/>
    <property type="molecule type" value="Genomic_DNA"/>
</dbReference>
<keyword evidence="1" id="KW-1133">Transmembrane helix</keyword>
<keyword evidence="1" id="KW-0472">Membrane</keyword>
<sequence>MIEFSLAAAFLAGLLGGVHCIGMCGGIVGALGLGLPPGVREKHYGVLPYLLGYNAGRLISYTLAGALFGGVGVVAANLLAVNQAQHVLQFVAGFFMVALGLYLGGWWFGIARLERVGGGVWRRLEPLGRKLLPVRTLPQAVAMGLVWGWLPCGLVYSILIWAIAAGSAVEGALLLLAFGLGTLPNLLAMGLFAARLAAWTRQVWVRRIAGATVIAFGVATLASPWIWG</sequence>
<feature type="transmembrane region" description="Helical" evidence="1">
    <location>
        <begin position="87"/>
        <end position="108"/>
    </location>
</feature>
<feature type="transmembrane region" description="Helical" evidence="1">
    <location>
        <begin position="171"/>
        <end position="196"/>
    </location>
</feature>
<protein>
    <recommendedName>
        <fullName evidence="2">Urease accessory protein UreH-like transmembrane domain-containing protein</fullName>
    </recommendedName>
</protein>
<dbReference type="PANTHER" id="PTHR42208">
    <property type="entry name" value="HEAVY METAL TRANSPORTER-RELATED"/>
    <property type="match status" value="1"/>
</dbReference>
<gene>
    <name evidence="3" type="ORF">SAMN03097708_02232</name>
</gene>
<keyword evidence="4" id="KW-1185">Reference proteome</keyword>
<accession>A0A1G5QK09</accession>
<dbReference type="PANTHER" id="PTHR42208:SF1">
    <property type="entry name" value="HEAVY METAL TRANSPORTER"/>
    <property type="match status" value="1"/>
</dbReference>
<feature type="domain" description="Urease accessory protein UreH-like transmembrane" evidence="2">
    <location>
        <begin position="8"/>
        <end position="218"/>
    </location>
</feature>
<dbReference type="STRING" id="415747.SAMN03097708_02232"/>
<evidence type="ECO:0000259" key="2">
    <source>
        <dbReference type="Pfam" id="PF13386"/>
    </source>
</evidence>
<keyword evidence="1" id="KW-0812">Transmembrane</keyword>
<evidence type="ECO:0000313" key="3">
    <source>
        <dbReference type="EMBL" id="SCZ61936.1"/>
    </source>
</evidence>
<dbReference type="Pfam" id="PF13386">
    <property type="entry name" value="DsbD_2"/>
    <property type="match status" value="1"/>
</dbReference>
<feature type="transmembrane region" description="Helical" evidence="1">
    <location>
        <begin position="208"/>
        <end position="227"/>
    </location>
</feature>
<dbReference type="RefSeq" id="WP_092996864.1">
    <property type="nucleotide sequence ID" value="NZ_FMWD01000006.1"/>
</dbReference>
<proteinExistence type="predicted"/>
<feature type="transmembrane region" description="Helical" evidence="1">
    <location>
        <begin position="140"/>
        <end position="164"/>
    </location>
</feature>
<reference evidence="3 4" key="1">
    <citation type="submission" date="2016-10" db="EMBL/GenBank/DDBJ databases">
        <authorList>
            <person name="de Groot N.N."/>
        </authorList>
    </citation>
    <scope>NUCLEOTIDE SEQUENCE [LARGE SCALE GENOMIC DNA]</scope>
    <source>
        <strain evidence="3 4">HLD2</strain>
    </source>
</reference>
<dbReference type="InterPro" id="IPR039447">
    <property type="entry name" value="UreH-like_TM_dom"/>
</dbReference>
<dbReference type="OrthoDB" id="9798690at2"/>
<dbReference type="Proteomes" id="UP000199648">
    <property type="component" value="Unassembled WGS sequence"/>
</dbReference>
<dbReference type="AlphaFoldDB" id="A0A1G5QK09"/>
<evidence type="ECO:0000256" key="1">
    <source>
        <dbReference type="SAM" id="Phobius"/>
    </source>
</evidence>
<feature type="transmembrane region" description="Helical" evidence="1">
    <location>
        <begin position="58"/>
        <end position="80"/>
    </location>
</feature>
<organism evidence="3 4">
    <name type="scientific">Thiohalomonas denitrificans</name>
    <dbReference type="NCBI Taxonomy" id="415747"/>
    <lineage>
        <taxon>Bacteria</taxon>
        <taxon>Pseudomonadati</taxon>
        <taxon>Pseudomonadota</taxon>
        <taxon>Gammaproteobacteria</taxon>
        <taxon>Thiohalomonadales</taxon>
        <taxon>Thiohalomonadaceae</taxon>
        <taxon>Thiohalomonas</taxon>
    </lineage>
</organism>
<evidence type="ECO:0000313" key="4">
    <source>
        <dbReference type="Proteomes" id="UP000199648"/>
    </source>
</evidence>
<name>A0A1G5QK09_9GAMM</name>